<reference evidence="2" key="1">
    <citation type="submission" date="2017-09" db="EMBL/GenBank/DDBJ databases">
        <title>Depth-based differentiation of microbial function through sediment-hosted aquifers and enrichment of novel symbionts in the deep terrestrial subsurface.</title>
        <authorList>
            <person name="Probst A.J."/>
            <person name="Ladd B."/>
            <person name="Jarett J.K."/>
            <person name="Geller-Mcgrath D.E."/>
            <person name="Sieber C.M.K."/>
            <person name="Emerson J.B."/>
            <person name="Anantharaman K."/>
            <person name="Thomas B.C."/>
            <person name="Malmstrom R."/>
            <person name="Stieglmeier M."/>
            <person name="Klingl A."/>
            <person name="Woyke T."/>
            <person name="Ryan C.M."/>
            <person name="Banfield J.F."/>
        </authorList>
    </citation>
    <scope>NUCLEOTIDE SEQUENCE [LARGE SCALE GENOMIC DNA]</scope>
</reference>
<gene>
    <name evidence="1" type="ORF">COU08_00425</name>
</gene>
<comment type="caution">
    <text evidence="1">The sequence shown here is derived from an EMBL/GenBank/DDBJ whole genome shotgun (WGS) entry which is preliminary data.</text>
</comment>
<name>A0A2M6WJB9_9BACT</name>
<evidence type="ECO:0000313" key="2">
    <source>
        <dbReference type="Proteomes" id="UP000228635"/>
    </source>
</evidence>
<sequence length="150" mass="16526">MVGLRSRPVGLGVFARDLDDGLPEALATPLLLGFDDGLEKPSLEAIERLELALLGDTLAEHRDVTGEADCRLVRALEERSELTGDPEQEQKRIADCHRHHGFATSSLVEMCCNQATMARLFTTTSLAYLNLYVKLNKKISISAVFMAQIL</sequence>
<organism evidence="1 2">
    <name type="scientific">Candidatus Harrisonbacteria bacterium CG10_big_fil_rev_8_21_14_0_10_42_17</name>
    <dbReference type="NCBI Taxonomy" id="1974584"/>
    <lineage>
        <taxon>Bacteria</taxon>
        <taxon>Candidatus Harrisoniibacteriota</taxon>
    </lineage>
</organism>
<dbReference type="AlphaFoldDB" id="A0A2M6WJB9"/>
<accession>A0A2M6WJB9</accession>
<proteinExistence type="predicted"/>
<dbReference type="Proteomes" id="UP000228635">
    <property type="component" value="Unassembled WGS sequence"/>
</dbReference>
<dbReference type="EMBL" id="PFBA01000006">
    <property type="protein sequence ID" value="PIT92834.1"/>
    <property type="molecule type" value="Genomic_DNA"/>
</dbReference>
<evidence type="ECO:0000313" key="1">
    <source>
        <dbReference type="EMBL" id="PIT92834.1"/>
    </source>
</evidence>
<protein>
    <submittedName>
        <fullName evidence="1">Uncharacterized protein</fullName>
    </submittedName>
</protein>